<proteinExistence type="predicted"/>
<evidence type="ECO:0000313" key="1">
    <source>
        <dbReference type="EMBL" id="TRX16510.1"/>
    </source>
</evidence>
<accession>A0A553C7M1</accession>
<keyword evidence="2" id="KW-1185">Reference proteome</keyword>
<dbReference type="EMBL" id="VJZR01000013">
    <property type="protein sequence ID" value="TRX16510.1"/>
    <property type="molecule type" value="Genomic_DNA"/>
</dbReference>
<evidence type="ECO:0000313" key="2">
    <source>
        <dbReference type="Proteomes" id="UP000318585"/>
    </source>
</evidence>
<protein>
    <recommendedName>
        <fullName evidence="3">ParE toxin of type II toxin-antitoxin system, parDE</fullName>
    </recommendedName>
</protein>
<name>A0A553C7M1_9FLAO</name>
<dbReference type="RefSeq" id="WP_143391956.1">
    <property type="nucleotide sequence ID" value="NZ_VJZQ01000037.1"/>
</dbReference>
<dbReference type="AlphaFoldDB" id="A0A553C7M1"/>
<dbReference type="Proteomes" id="UP000318585">
    <property type="component" value="Unassembled WGS sequence"/>
</dbReference>
<reference evidence="1 2" key="1">
    <citation type="submission" date="2019-07" db="EMBL/GenBank/DDBJ databases">
        <title>Novel species of Flavobacterium.</title>
        <authorList>
            <person name="Liu Q."/>
            <person name="Xin Y.-H."/>
        </authorList>
    </citation>
    <scope>NUCLEOTIDE SEQUENCE [LARGE SCALE GENOMIC DNA]</scope>
    <source>
        <strain evidence="1 2">LB3P56</strain>
    </source>
</reference>
<gene>
    <name evidence="1" type="ORF">FNW17_13120</name>
</gene>
<comment type="caution">
    <text evidence="1">The sequence shown here is derived from an EMBL/GenBank/DDBJ whole genome shotgun (WGS) entry which is preliminary data.</text>
</comment>
<dbReference type="OrthoDB" id="595476at2"/>
<organism evidence="1 2">
    <name type="scientific">Flavobacterium franklandianum</name>
    <dbReference type="NCBI Taxonomy" id="2594430"/>
    <lineage>
        <taxon>Bacteria</taxon>
        <taxon>Pseudomonadati</taxon>
        <taxon>Bacteroidota</taxon>
        <taxon>Flavobacteriia</taxon>
        <taxon>Flavobacteriales</taxon>
        <taxon>Flavobacteriaceae</taxon>
        <taxon>Flavobacterium</taxon>
    </lineage>
</organism>
<sequence length="99" mass="12003">MKYEIIYLPLVYEDIKETNDFYNSRVKGLGKEFVASVKHEFKTILQNTLLFEIKYKNTRIAYTKRFPFGIHFEIQENTNRIVVKGVYHTSRNSEIWYER</sequence>
<evidence type="ECO:0008006" key="3">
    <source>
        <dbReference type="Google" id="ProtNLM"/>
    </source>
</evidence>